<organism evidence="1 2">
    <name type="scientific">Nostoc sphaeroides CCNUC1</name>
    <dbReference type="NCBI Taxonomy" id="2653204"/>
    <lineage>
        <taxon>Bacteria</taxon>
        <taxon>Bacillati</taxon>
        <taxon>Cyanobacteriota</taxon>
        <taxon>Cyanophyceae</taxon>
        <taxon>Nostocales</taxon>
        <taxon>Nostocaceae</taxon>
        <taxon>Nostoc</taxon>
    </lineage>
</organism>
<keyword evidence="2" id="KW-1185">Reference proteome</keyword>
<sequence length="58" mass="6630">MREFSESWLKKPALTLRKRRLPRSQSLTGNARPWGCCLKTCGSSPIEEHFQPEAGNEI</sequence>
<dbReference type="KEGG" id="nsh:GXM_02268"/>
<dbReference type="AlphaFoldDB" id="A0A5P8VWJ4"/>
<name>A0A5P8VWJ4_9NOSO</name>
<protein>
    <submittedName>
        <fullName evidence="1">Uncharacterized protein</fullName>
    </submittedName>
</protein>
<evidence type="ECO:0000313" key="1">
    <source>
        <dbReference type="EMBL" id="QFS44793.1"/>
    </source>
</evidence>
<reference evidence="1 2" key="1">
    <citation type="submission" date="2019-10" db="EMBL/GenBank/DDBJ databases">
        <title>Genomic and transcriptomic insights into the perfect genentic adaptation of a filamentous nitrogen-fixing cyanobacterium to rice fields.</title>
        <authorList>
            <person name="Chen Z."/>
        </authorList>
    </citation>
    <scope>NUCLEOTIDE SEQUENCE [LARGE SCALE GENOMIC DNA]</scope>
    <source>
        <strain evidence="1">CCNUC1</strain>
    </source>
</reference>
<proteinExistence type="predicted"/>
<dbReference type="EMBL" id="CP045226">
    <property type="protein sequence ID" value="QFS44793.1"/>
    <property type="molecule type" value="Genomic_DNA"/>
</dbReference>
<evidence type="ECO:0000313" key="2">
    <source>
        <dbReference type="Proteomes" id="UP000326678"/>
    </source>
</evidence>
<dbReference type="Proteomes" id="UP000326678">
    <property type="component" value="Chromosome Gxm1"/>
</dbReference>
<gene>
    <name evidence="1" type="ORF">GXM_02268</name>
</gene>
<dbReference type="RefSeq" id="WP_181984991.1">
    <property type="nucleotide sequence ID" value="NZ_CP045226.1"/>
</dbReference>
<accession>A0A5P8VWJ4</accession>